<evidence type="ECO:0000313" key="15">
    <source>
        <dbReference type="Proteomes" id="UP000620046"/>
    </source>
</evidence>
<dbReference type="PRINTS" id="PR00344">
    <property type="entry name" value="BCTRLSENSOR"/>
</dbReference>
<proteinExistence type="predicted"/>
<dbReference type="Pfam" id="PF00672">
    <property type="entry name" value="HAMP"/>
    <property type="match status" value="1"/>
</dbReference>
<dbReference type="PROSITE" id="PS50109">
    <property type="entry name" value="HIS_KIN"/>
    <property type="match status" value="1"/>
</dbReference>
<dbReference type="EMBL" id="BMJA01000001">
    <property type="protein sequence ID" value="GGA32031.1"/>
    <property type="molecule type" value="Genomic_DNA"/>
</dbReference>
<evidence type="ECO:0000256" key="10">
    <source>
        <dbReference type="ARBA" id="ARBA00023136"/>
    </source>
</evidence>
<feature type="transmembrane region" description="Helical" evidence="11">
    <location>
        <begin position="190"/>
        <end position="210"/>
    </location>
</feature>
<dbReference type="SMART" id="SM00387">
    <property type="entry name" value="HATPase_c"/>
    <property type="match status" value="1"/>
</dbReference>
<evidence type="ECO:0000313" key="14">
    <source>
        <dbReference type="EMBL" id="GGA32031.1"/>
    </source>
</evidence>
<gene>
    <name evidence="14" type="ORF">GCM10010981_21450</name>
</gene>
<organism evidence="14 15">
    <name type="scientific">Dyella nitratireducens</name>
    <dbReference type="NCBI Taxonomy" id="1849580"/>
    <lineage>
        <taxon>Bacteria</taxon>
        <taxon>Pseudomonadati</taxon>
        <taxon>Pseudomonadota</taxon>
        <taxon>Gammaproteobacteria</taxon>
        <taxon>Lysobacterales</taxon>
        <taxon>Rhodanobacteraceae</taxon>
        <taxon>Dyella</taxon>
    </lineage>
</organism>
<dbReference type="RefSeq" id="WP_188794183.1">
    <property type="nucleotide sequence ID" value="NZ_BMJA01000001.1"/>
</dbReference>
<evidence type="ECO:0000256" key="6">
    <source>
        <dbReference type="ARBA" id="ARBA00022692"/>
    </source>
</evidence>
<sequence>MTISLDAPQAHVNEPPLSVMRQRSLFDSLSSRLLATCLLALALSLAVVLTGIEYVFAHYSAEVFASELIGEAAHRLAKSVQFDAQGRPVSVPISPKIEQFRAAFAEQTGYQVVDEFGDVALASMPMIVSVPHEGDWMTTQRSRFESAGKVFYVETVPIPGARRPYFLQVVTSEVFDTALIRLRLGTVPKVIGISFLVAALIFGVTMLVTLRRLVKPIREASQAAAGITPQNLTARLSLQSIPSEMRPLVDSFNDALGRLEEGYLAQQTFLAAAAHELQTPLTLIRGQIEMQPVSPDTHQILHDVDTMSRQVRQLLHLMEASVLQNYEFSQVDLEHVVCDVTSHLARSAAARGVTMETSLRAPGMQIRADEGGLFILLKNLLENALAFAPRGSTVVIMADTSSISVSDEGPGIDEAHLPFIFSRFWRSPNNKTEGSGLGLAICKEIVLAHGWKLAAERTQPGTLFTIHLLRS</sequence>
<dbReference type="SUPFAM" id="SSF55874">
    <property type="entry name" value="ATPase domain of HSP90 chaperone/DNA topoisomerase II/histidine kinase"/>
    <property type="match status" value="1"/>
</dbReference>
<evidence type="ECO:0000256" key="9">
    <source>
        <dbReference type="ARBA" id="ARBA00023012"/>
    </source>
</evidence>
<dbReference type="PANTHER" id="PTHR45436">
    <property type="entry name" value="SENSOR HISTIDINE KINASE YKOH"/>
    <property type="match status" value="1"/>
</dbReference>
<dbReference type="Proteomes" id="UP000620046">
    <property type="component" value="Unassembled WGS sequence"/>
</dbReference>
<keyword evidence="9" id="KW-0902">Two-component regulatory system</keyword>
<evidence type="ECO:0000256" key="2">
    <source>
        <dbReference type="ARBA" id="ARBA00004141"/>
    </source>
</evidence>
<dbReference type="InterPro" id="IPR003661">
    <property type="entry name" value="HisK_dim/P_dom"/>
</dbReference>
<keyword evidence="5" id="KW-0808">Transferase</keyword>
<keyword evidence="7" id="KW-0418">Kinase</keyword>
<keyword evidence="10 11" id="KW-0472">Membrane</keyword>
<dbReference type="Pfam" id="PF02518">
    <property type="entry name" value="HATPase_c"/>
    <property type="match status" value="1"/>
</dbReference>
<keyword evidence="15" id="KW-1185">Reference proteome</keyword>
<comment type="subcellular location">
    <subcellularLocation>
        <location evidence="2">Membrane</location>
        <topology evidence="2">Multi-pass membrane protein</topology>
    </subcellularLocation>
</comment>
<dbReference type="PROSITE" id="PS50885">
    <property type="entry name" value="HAMP"/>
    <property type="match status" value="1"/>
</dbReference>
<dbReference type="Gene3D" id="1.10.287.130">
    <property type="match status" value="1"/>
</dbReference>
<dbReference type="CDD" id="cd00082">
    <property type="entry name" value="HisKA"/>
    <property type="match status" value="1"/>
</dbReference>
<evidence type="ECO:0000256" key="5">
    <source>
        <dbReference type="ARBA" id="ARBA00022679"/>
    </source>
</evidence>
<evidence type="ECO:0000256" key="11">
    <source>
        <dbReference type="SAM" id="Phobius"/>
    </source>
</evidence>
<dbReference type="SMART" id="SM00304">
    <property type="entry name" value="HAMP"/>
    <property type="match status" value="1"/>
</dbReference>
<feature type="domain" description="Histidine kinase" evidence="12">
    <location>
        <begin position="272"/>
        <end position="471"/>
    </location>
</feature>
<protein>
    <recommendedName>
        <fullName evidence="3">histidine kinase</fullName>
        <ecNumber evidence="3">2.7.13.3</ecNumber>
    </recommendedName>
</protein>
<dbReference type="SUPFAM" id="SSF47384">
    <property type="entry name" value="Homodimeric domain of signal transducing histidine kinase"/>
    <property type="match status" value="1"/>
</dbReference>
<dbReference type="InterPro" id="IPR050428">
    <property type="entry name" value="TCS_sensor_his_kinase"/>
</dbReference>
<dbReference type="SMART" id="SM00388">
    <property type="entry name" value="HisKA"/>
    <property type="match status" value="1"/>
</dbReference>
<dbReference type="EC" id="2.7.13.3" evidence="3"/>
<accession>A0ABQ1FX11</accession>
<evidence type="ECO:0000256" key="1">
    <source>
        <dbReference type="ARBA" id="ARBA00000085"/>
    </source>
</evidence>
<dbReference type="InterPro" id="IPR005467">
    <property type="entry name" value="His_kinase_dom"/>
</dbReference>
<keyword evidence="6 11" id="KW-0812">Transmembrane</keyword>
<evidence type="ECO:0000256" key="4">
    <source>
        <dbReference type="ARBA" id="ARBA00022553"/>
    </source>
</evidence>
<dbReference type="PANTHER" id="PTHR45436:SF15">
    <property type="entry name" value="SENSOR HISTIDINE KINASE CUSS"/>
    <property type="match status" value="1"/>
</dbReference>
<keyword evidence="8 11" id="KW-1133">Transmembrane helix</keyword>
<dbReference type="InterPro" id="IPR036097">
    <property type="entry name" value="HisK_dim/P_sf"/>
</dbReference>
<dbReference type="CDD" id="cd06225">
    <property type="entry name" value="HAMP"/>
    <property type="match status" value="1"/>
</dbReference>
<dbReference type="InterPro" id="IPR003594">
    <property type="entry name" value="HATPase_dom"/>
</dbReference>
<comment type="catalytic activity">
    <reaction evidence="1">
        <text>ATP + protein L-histidine = ADP + protein N-phospho-L-histidine.</text>
        <dbReference type="EC" id="2.7.13.3"/>
    </reaction>
</comment>
<dbReference type="InterPro" id="IPR036890">
    <property type="entry name" value="HATPase_C_sf"/>
</dbReference>
<reference evidence="15" key="1">
    <citation type="journal article" date="2019" name="Int. J. Syst. Evol. Microbiol.">
        <title>The Global Catalogue of Microorganisms (GCM) 10K type strain sequencing project: providing services to taxonomists for standard genome sequencing and annotation.</title>
        <authorList>
            <consortium name="The Broad Institute Genomics Platform"/>
            <consortium name="The Broad Institute Genome Sequencing Center for Infectious Disease"/>
            <person name="Wu L."/>
            <person name="Ma J."/>
        </authorList>
    </citation>
    <scope>NUCLEOTIDE SEQUENCE [LARGE SCALE GENOMIC DNA]</scope>
    <source>
        <strain evidence="15">CGMCC 1.15439</strain>
    </source>
</reference>
<feature type="transmembrane region" description="Helical" evidence="11">
    <location>
        <begin position="33"/>
        <end position="56"/>
    </location>
</feature>
<evidence type="ECO:0000256" key="7">
    <source>
        <dbReference type="ARBA" id="ARBA00022777"/>
    </source>
</evidence>
<dbReference type="InterPro" id="IPR004358">
    <property type="entry name" value="Sig_transdc_His_kin-like_C"/>
</dbReference>
<keyword evidence="4" id="KW-0597">Phosphoprotein</keyword>
<dbReference type="Pfam" id="PF00512">
    <property type="entry name" value="HisKA"/>
    <property type="match status" value="1"/>
</dbReference>
<evidence type="ECO:0000259" key="13">
    <source>
        <dbReference type="PROSITE" id="PS50885"/>
    </source>
</evidence>
<comment type="caution">
    <text evidence="14">The sequence shown here is derived from an EMBL/GenBank/DDBJ whole genome shotgun (WGS) entry which is preliminary data.</text>
</comment>
<feature type="domain" description="HAMP" evidence="13">
    <location>
        <begin position="211"/>
        <end position="264"/>
    </location>
</feature>
<name>A0ABQ1FX11_9GAMM</name>
<evidence type="ECO:0000259" key="12">
    <source>
        <dbReference type="PROSITE" id="PS50109"/>
    </source>
</evidence>
<dbReference type="Gene3D" id="3.30.565.10">
    <property type="entry name" value="Histidine kinase-like ATPase, C-terminal domain"/>
    <property type="match status" value="1"/>
</dbReference>
<dbReference type="InterPro" id="IPR003660">
    <property type="entry name" value="HAMP_dom"/>
</dbReference>
<evidence type="ECO:0000256" key="8">
    <source>
        <dbReference type="ARBA" id="ARBA00022989"/>
    </source>
</evidence>
<evidence type="ECO:0000256" key="3">
    <source>
        <dbReference type="ARBA" id="ARBA00012438"/>
    </source>
</evidence>